<proteinExistence type="predicted"/>
<dbReference type="Proteomes" id="UP000636505">
    <property type="component" value="Unassembled WGS sequence"/>
</dbReference>
<protein>
    <submittedName>
        <fullName evidence="1">Uncharacterized protein</fullName>
    </submittedName>
</protein>
<evidence type="ECO:0000313" key="1">
    <source>
        <dbReference type="EMBL" id="MBE9078821.1"/>
    </source>
</evidence>
<comment type="caution">
    <text evidence="1">The sequence shown here is derived from an EMBL/GenBank/DDBJ whole genome shotgun (WGS) entry which is preliminary data.</text>
</comment>
<evidence type="ECO:0000313" key="2">
    <source>
        <dbReference type="Proteomes" id="UP000636505"/>
    </source>
</evidence>
<dbReference type="RefSeq" id="WP_193909051.1">
    <property type="nucleotide sequence ID" value="NZ_JADEXG010000041.1"/>
</dbReference>
<dbReference type="EMBL" id="JADEXG010000041">
    <property type="protein sequence ID" value="MBE9078821.1"/>
    <property type="molecule type" value="Genomic_DNA"/>
</dbReference>
<gene>
    <name evidence="1" type="ORF">IQ241_16220</name>
</gene>
<reference evidence="1" key="1">
    <citation type="submission" date="2020-10" db="EMBL/GenBank/DDBJ databases">
        <authorList>
            <person name="Castelo-Branco R."/>
            <person name="Eusebio N."/>
            <person name="Adriana R."/>
            <person name="Vieira A."/>
            <person name="Brugerolle De Fraissinette N."/>
            <person name="Rezende De Castro R."/>
            <person name="Schneider M.P."/>
            <person name="Vasconcelos V."/>
            <person name="Leao P.N."/>
        </authorList>
    </citation>
    <scope>NUCLEOTIDE SEQUENCE</scope>
    <source>
        <strain evidence="1">LEGE 07310</strain>
    </source>
</reference>
<dbReference type="AlphaFoldDB" id="A0A8J7AGP0"/>
<sequence>MARPSSTPPSSSSDSAELWQNLKSAIANSSGFRSWRSEQPADLLETTPLDPLVRLYLRETLETLAY</sequence>
<keyword evidence="2" id="KW-1185">Reference proteome</keyword>
<organism evidence="1 2">
    <name type="scientific">Vasconcelosia minhoensis LEGE 07310</name>
    <dbReference type="NCBI Taxonomy" id="915328"/>
    <lineage>
        <taxon>Bacteria</taxon>
        <taxon>Bacillati</taxon>
        <taxon>Cyanobacteriota</taxon>
        <taxon>Cyanophyceae</taxon>
        <taxon>Nodosilineales</taxon>
        <taxon>Cymatolegaceae</taxon>
        <taxon>Vasconcelosia</taxon>
        <taxon>Vasconcelosia minhoensis</taxon>
    </lineage>
</organism>
<name>A0A8J7AGP0_9CYAN</name>
<accession>A0A8J7AGP0</accession>